<dbReference type="PANTHER" id="PTHR43498:SF1">
    <property type="entry name" value="COB--COM HETERODISULFIDE REDUCTASE IRON-SULFUR SUBUNIT A"/>
    <property type="match status" value="1"/>
</dbReference>
<dbReference type="InterPro" id="IPR039650">
    <property type="entry name" value="HdrA-like"/>
</dbReference>
<keyword evidence="7" id="KW-1185">Reference proteome</keyword>
<dbReference type="SUPFAM" id="SSF49785">
    <property type="entry name" value="Galactose-binding domain-like"/>
    <property type="match status" value="1"/>
</dbReference>
<dbReference type="RefSeq" id="WP_212695946.1">
    <property type="nucleotide sequence ID" value="NZ_CP058649.1"/>
</dbReference>
<dbReference type="InterPro" id="IPR036188">
    <property type="entry name" value="FAD/NAD-bd_sf"/>
</dbReference>
<dbReference type="KEGG" id="vpy:HZI73_24400"/>
<evidence type="ECO:0000256" key="5">
    <source>
        <dbReference type="ARBA" id="ARBA00023014"/>
    </source>
</evidence>
<dbReference type="PANTHER" id="PTHR43498">
    <property type="entry name" value="FERREDOXIN:COB-COM HETERODISULFIDE REDUCTASE SUBUNIT A"/>
    <property type="match status" value="1"/>
</dbReference>
<dbReference type="AlphaFoldDB" id="A0A8J8MNM5"/>
<keyword evidence="3" id="KW-0560">Oxidoreductase</keyword>
<keyword evidence="2" id="KW-0479">Metal-binding</keyword>
<evidence type="ECO:0000256" key="1">
    <source>
        <dbReference type="ARBA" id="ARBA00022485"/>
    </source>
</evidence>
<dbReference type="GO" id="GO:0051539">
    <property type="term" value="F:4 iron, 4 sulfur cluster binding"/>
    <property type="evidence" value="ECO:0007669"/>
    <property type="project" value="UniProtKB-KW"/>
</dbReference>
<evidence type="ECO:0000313" key="7">
    <source>
        <dbReference type="Proteomes" id="UP000683246"/>
    </source>
</evidence>
<protein>
    <submittedName>
        <fullName evidence="6">FAD-dependent oxidoreductase</fullName>
    </submittedName>
</protein>
<keyword evidence="4" id="KW-0408">Iron</keyword>
<dbReference type="GO" id="GO:0046872">
    <property type="term" value="F:metal ion binding"/>
    <property type="evidence" value="ECO:0007669"/>
    <property type="project" value="UniProtKB-KW"/>
</dbReference>
<evidence type="ECO:0000256" key="4">
    <source>
        <dbReference type="ARBA" id="ARBA00023004"/>
    </source>
</evidence>
<dbReference type="EMBL" id="CP058649">
    <property type="protein sequence ID" value="QUI25247.1"/>
    <property type="molecule type" value="Genomic_DNA"/>
</dbReference>
<evidence type="ECO:0000256" key="3">
    <source>
        <dbReference type="ARBA" id="ARBA00023002"/>
    </source>
</evidence>
<sequence length="736" mass="84099">MEIITSELTVIGGGMAGMTAAIAAARKGLKVTLVNNRPVLGGNHSSELRVHYNGSSHSISYYAREAGISDEIKLEIFKYNPRYNTKDDYELTDMALLEMVRREPHITLFSNTEAYDVSMDNGNIMAVYGRQLRTEKEYLFKSPLFVDASGDGTIAHAAGALYTVGRESKDAYDESLAVDEADHKVMGSCILFKVGRENKKIPYVKPAFAYDYHNDDILKWFIRPETGRKVRENIDEIDGIWWLSYGGELDTIQDDNAITLELRKLVYGYWDYVKNSGQFDDVDNLYLKWVASMPGKRESRRFYGDYVLNQKDIENKVVFEDAVSVAGWSLDIHDVGGIYGHGRPSQFGFVPGLYQVPYRMMYSKNIHNLFLAGRITSATHVALGSIRVQQTLSAMAQAVGTAAALSIKHQVMPRNIRDKPYMKELQQVLQRDGQYILGMKEDVGYVKDAHITSSSVRLMENTKVTDYVTLDKNFCLVLPTTTETLESVDIKLKNKTEREQLLHVAVFGGEHVENYFPDYKVKEIHVSVDGNFDGWLTLPLQCSRSKDMKHYIILMKHEALNVYVSKERITGAPTLIFDERSEHKIKRFIEKLPLNDEVSRCIGFRNITPSQHLYAAENVANGFSRPYGLPHVWVSEEEEHPWLEITFPSPKNIEEIQIIFNPQMETNNFSSPIRQLVKDYKIDIITHDNSICKVIRNNYQGLNRFMETYDNVTTIRFTFENTYGARYIEVFGVKVF</sequence>
<accession>A0A8J8MNM5</accession>
<dbReference type="Pfam" id="PF12831">
    <property type="entry name" value="FAD_oxidored"/>
    <property type="match status" value="1"/>
</dbReference>
<dbReference type="GO" id="GO:0016491">
    <property type="term" value="F:oxidoreductase activity"/>
    <property type="evidence" value="ECO:0007669"/>
    <property type="project" value="UniProtKB-KW"/>
</dbReference>
<gene>
    <name evidence="6" type="ORF">HZI73_24400</name>
</gene>
<keyword evidence="1" id="KW-0004">4Fe-4S</keyword>
<name>A0A8J8MNM5_9FIRM</name>
<dbReference type="Proteomes" id="UP000683246">
    <property type="component" value="Chromosome"/>
</dbReference>
<keyword evidence="5" id="KW-0411">Iron-sulfur</keyword>
<organism evidence="6 7">
    <name type="scientific">Vallitalea pronyensis</name>
    <dbReference type="NCBI Taxonomy" id="1348613"/>
    <lineage>
        <taxon>Bacteria</taxon>
        <taxon>Bacillati</taxon>
        <taxon>Bacillota</taxon>
        <taxon>Clostridia</taxon>
        <taxon>Lachnospirales</taxon>
        <taxon>Vallitaleaceae</taxon>
        <taxon>Vallitalea</taxon>
    </lineage>
</organism>
<reference evidence="6" key="1">
    <citation type="submission" date="2020-07" db="EMBL/GenBank/DDBJ databases">
        <title>Vallitalea pronyensis genome.</title>
        <authorList>
            <person name="Postec A."/>
        </authorList>
    </citation>
    <scope>NUCLEOTIDE SEQUENCE</scope>
    <source>
        <strain evidence="6">FatNI3</strain>
    </source>
</reference>
<dbReference type="SUPFAM" id="SSF51905">
    <property type="entry name" value="FAD/NAD(P)-binding domain"/>
    <property type="match status" value="1"/>
</dbReference>
<evidence type="ECO:0000256" key="2">
    <source>
        <dbReference type="ARBA" id="ARBA00022723"/>
    </source>
</evidence>
<dbReference type="InterPro" id="IPR008979">
    <property type="entry name" value="Galactose-bd-like_sf"/>
</dbReference>
<proteinExistence type="predicted"/>
<dbReference type="Gene3D" id="3.50.50.60">
    <property type="entry name" value="FAD/NAD(P)-binding domain"/>
    <property type="match status" value="1"/>
</dbReference>
<evidence type="ECO:0000313" key="6">
    <source>
        <dbReference type="EMBL" id="QUI25247.1"/>
    </source>
</evidence>